<dbReference type="OrthoDB" id="417697at2759"/>
<dbReference type="Proteomes" id="UP000050761">
    <property type="component" value="Unassembled WGS sequence"/>
</dbReference>
<gene>
    <name evidence="1" type="ORF">HPBE_LOCUS14985</name>
</gene>
<reference evidence="3" key="2">
    <citation type="submission" date="2019-09" db="UniProtKB">
        <authorList>
            <consortium name="WormBaseParasite"/>
        </authorList>
    </citation>
    <scope>IDENTIFICATION</scope>
</reference>
<sequence>MLIPLKIAFPNFRLQDFLPRGAQMCAEMAKQLQVDVETSLVDLSVPCEASEFSEEADPADKQVVAVKNSESVVVRDCGVDDYVVIRFGKDAKLADRMQ</sequence>
<keyword evidence="2" id="KW-1185">Reference proteome</keyword>
<reference evidence="1 2" key="1">
    <citation type="submission" date="2018-11" db="EMBL/GenBank/DDBJ databases">
        <authorList>
            <consortium name="Pathogen Informatics"/>
        </authorList>
    </citation>
    <scope>NUCLEOTIDE SEQUENCE [LARGE SCALE GENOMIC DNA]</scope>
</reference>
<accession>A0A183G1C8</accession>
<protein>
    <submittedName>
        <fullName evidence="3">Universal stress protein</fullName>
    </submittedName>
</protein>
<dbReference type="WBParaSite" id="HPBE_0001498401-mRNA-1">
    <property type="protein sequence ID" value="HPBE_0001498401-mRNA-1"/>
    <property type="gene ID" value="HPBE_0001498401"/>
</dbReference>
<dbReference type="AlphaFoldDB" id="A0A183G1C8"/>
<proteinExistence type="predicted"/>
<organism evidence="2 3">
    <name type="scientific">Heligmosomoides polygyrus</name>
    <name type="common">Parasitic roundworm</name>
    <dbReference type="NCBI Taxonomy" id="6339"/>
    <lineage>
        <taxon>Eukaryota</taxon>
        <taxon>Metazoa</taxon>
        <taxon>Ecdysozoa</taxon>
        <taxon>Nematoda</taxon>
        <taxon>Chromadorea</taxon>
        <taxon>Rhabditida</taxon>
        <taxon>Rhabditina</taxon>
        <taxon>Rhabditomorpha</taxon>
        <taxon>Strongyloidea</taxon>
        <taxon>Heligmosomidae</taxon>
        <taxon>Heligmosomoides</taxon>
    </lineage>
</organism>
<evidence type="ECO:0000313" key="1">
    <source>
        <dbReference type="EMBL" id="VDP01450.1"/>
    </source>
</evidence>
<dbReference type="EMBL" id="UZAH01028641">
    <property type="protein sequence ID" value="VDP01450.1"/>
    <property type="molecule type" value="Genomic_DNA"/>
</dbReference>
<evidence type="ECO:0000313" key="2">
    <source>
        <dbReference type="Proteomes" id="UP000050761"/>
    </source>
</evidence>
<evidence type="ECO:0000313" key="3">
    <source>
        <dbReference type="WBParaSite" id="HPBE_0001498401-mRNA-1"/>
    </source>
</evidence>
<accession>A0A3P8AD60</accession>
<name>A0A183G1C8_HELPZ</name>